<gene>
    <name evidence="2" type="ORF">BXY75_0735</name>
</gene>
<dbReference type="SUPFAM" id="SSF52540">
    <property type="entry name" value="P-loop containing nucleoside triphosphate hydrolases"/>
    <property type="match status" value="1"/>
</dbReference>
<dbReference type="Gene3D" id="3.40.50.300">
    <property type="entry name" value="P-loop containing nucleotide triphosphate hydrolases"/>
    <property type="match status" value="1"/>
</dbReference>
<name>A0A3L9Z0E4_9FLAO</name>
<keyword evidence="2" id="KW-0808">Transferase</keyword>
<reference evidence="2 3" key="1">
    <citation type="submission" date="2018-10" db="EMBL/GenBank/DDBJ databases">
        <title>Genomic Encyclopedia of Archaeal and Bacterial Type Strains, Phase II (KMG-II): from individual species to whole genera.</title>
        <authorList>
            <person name="Goeker M."/>
        </authorList>
    </citation>
    <scope>NUCLEOTIDE SEQUENCE [LARGE SCALE GENOMIC DNA]</scope>
    <source>
        <strain evidence="2 3">DSM 23424</strain>
    </source>
</reference>
<dbReference type="InterPro" id="IPR027417">
    <property type="entry name" value="P-loop_NTPase"/>
</dbReference>
<comment type="caution">
    <text evidence="2">The sequence shown here is derived from an EMBL/GenBank/DDBJ whole genome shotgun (WGS) entry which is preliminary data.</text>
</comment>
<organism evidence="2 3">
    <name type="scientific">Ulvibacter antarcticus</name>
    <dbReference type="NCBI Taxonomy" id="442714"/>
    <lineage>
        <taxon>Bacteria</taxon>
        <taxon>Pseudomonadati</taxon>
        <taxon>Bacteroidota</taxon>
        <taxon>Flavobacteriia</taxon>
        <taxon>Flavobacteriales</taxon>
        <taxon>Flavobacteriaceae</taxon>
        <taxon>Ulvibacter</taxon>
    </lineage>
</organism>
<dbReference type="GO" id="GO:0016779">
    <property type="term" value="F:nucleotidyltransferase activity"/>
    <property type="evidence" value="ECO:0007669"/>
    <property type="project" value="UniProtKB-KW"/>
</dbReference>
<dbReference type="InterPro" id="IPR038727">
    <property type="entry name" value="NadR/Ttd14_AAA_dom"/>
</dbReference>
<sequence>MEETLKQTRTDGNNCLKVVFFGPESSGKTTVSRQLASYFNTVYVPEYMRVYLQKKWDDSKEKCTKVDLMPIAIGQMKAENEASEKANKVLICDTNLLEIKVYSEYYYDGFCPSEIKKYAQENTYDLYFLTYIDTKWQIDDLRDRPDEREEMFRIFEAQLIDYNLRYEVLKGSQNVRFGFAVEKIEKLLKEKKNAYK</sequence>
<dbReference type="Proteomes" id="UP000271339">
    <property type="component" value="Unassembled WGS sequence"/>
</dbReference>
<dbReference type="Pfam" id="PF13521">
    <property type="entry name" value="AAA_28"/>
    <property type="match status" value="1"/>
</dbReference>
<dbReference type="OrthoDB" id="9151999at2"/>
<dbReference type="EMBL" id="REFC01000011">
    <property type="protein sequence ID" value="RMA66313.1"/>
    <property type="molecule type" value="Genomic_DNA"/>
</dbReference>
<feature type="domain" description="NadR/Ttd14 AAA" evidence="1">
    <location>
        <begin position="17"/>
        <end position="172"/>
    </location>
</feature>
<protein>
    <submittedName>
        <fullName evidence="2">NadR type nicotinamide-nucleotide adenylyltransferase</fullName>
    </submittedName>
</protein>
<dbReference type="PANTHER" id="PTHR37512:SF1">
    <property type="entry name" value="NADR_TTD14 AAA DOMAIN-CONTAINING PROTEIN"/>
    <property type="match status" value="1"/>
</dbReference>
<evidence type="ECO:0000313" key="3">
    <source>
        <dbReference type="Proteomes" id="UP000271339"/>
    </source>
</evidence>
<keyword evidence="3" id="KW-1185">Reference proteome</keyword>
<evidence type="ECO:0000259" key="1">
    <source>
        <dbReference type="Pfam" id="PF13521"/>
    </source>
</evidence>
<dbReference type="PANTHER" id="PTHR37512">
    <property type="entry name" value="TRIFUNCTIONAL NAD BIOSYNTHESIS/REGULATOR PROTEIN NADR"/>
    <property type="match status" value="1"/>
</dbReference>
<dbReference type="AlphaFoldDB" id="A0A3L9Z0E4"/>
<dbReference type="RefSeq" id="WP_121906312.1">
    <property type="nucleotide sequence ID" value="NZ_REFC01000011.1"/>
</dbReference>
<accession>A0A3L9Z0E4</accession>
<evidence type="ECO:0000313" key="2">
    <source>
        <dbReference type="EMBL" id="RMA66313.1"/>
    </source>
</evidence>
<dbReference type="InterPro" id="IPR052735">
    <property type="entry name" value="NAD_biosynth-regulator"/>
</dbReference>
<proteinExistence type="predicted"/>
<keyword evidence="2" id="KW-0548">Nucleotidyltransferase</keyword>